<keyword evidence="1" id="KW-0472">Membrane</keyword>
<dbReference type="InterPro" id="IPR011692">
    <property type="entry name" value="Stress_up-reg_Nod19"/>
</dbReference>
<protein>
    <recommendedName>
        <fullName evidence="4">Stress up-regulated Nod 19 protein</fullName>
    </recommendedName>
</protein>
<dbReference type="PANTHER" id="PTHR33390">
    <property type="entry name" value="STRESS UP-REGULATED NOD 19 PROTEIN"/>
    <property type="match status" value="1"/>
</dbReference>
<keyword evidence="1" id="KW-1133">Transmembrane helix</keyword>
<dbReference type="PANTHER" id="PTHR33390:SF1">
    <property type="entry name" value="STRESS UP-REGULATED NOD 19 PROTEIN"/>
    <property type="match status" value="1"/>
</dbReference>
<dbReference type="Pfam" id="PF07712">
    <property type="entry name" value="SURNod19"/>
    <property type="match status" value="1"/>
</dbReference>
<evidence type="ECO:0000313" key="3">
    <source>
        <dbReference type="Proteomes" id="UP000290289"/>
    </source>
</evidence>
<feature type="transmembrane region" description="Helical" evidence="1">
    <location>
        <begin position="46"/>
        <end position="66"/>
    </location>
</feature>
<comment type="caution">
    <text evidence="2">The sequence shown here is derived from an EMBL/GenBank/DDBJ whole genome shotgun (WGS) entry which is preliminary data.</text>
</comment>
<evidence type="ECO:0008006" key="4">
    <source>
        <dbReference type="Google" id="ProtNLM"/>
    </source>
</evidence>
<dbReference type="STRING" id="3750.A0A498I402"/>
<organism evidence="2 3">
    <name type="scientific">Malus domestica</name>
    <name type="common">Apple</name>
    <name type="synonym">Pyrus malus</name>
    <dbReference type="NCBI Taxonomy" id="3750"/>
    <lineage>
        <taxon>Eukaryota</taxon>
        <taxon>Viridiplantae</taxon>
        <taxon>Streptophyta</taxon>
        <taxon>Embryophyta</taxon>
        <taxon>Tracheophyta</taxon>
        <taxon>Spermatophyta</taxon>
        <taxon>Magnoliopsida</taxon>
        <taxon>eudicotyledons</taxon>
        <taxon>Gunneridae</taxon>
        <taxon>Pentapetalae</taxon>
        <taxon>rosids</taxon>
        <taxon>fabids</taxon>
        <taxon>Rosales</taxon>
        <taxon>Rosaceae</taxon>
        <taxon>Amygdaloideae</taxon>
        <taxon>Maleae</taxon>
        <taxon>Malus</taxon>
    </lineage>
</organism>
<keyword evidence="1" id="KW-0812">Transmembrane</keyword>
<evidence type="ECO:0000256" key="1">
    <source>
        <dbReference type="SAM" id="Phobius"/>
    </source>
</evidence>
<dbReference type="Proteomes" id="UP000290289">
    <property type="component" value="Chromosome 14"/>
</dbReference>
<keyword evidence="3" id="KW-1185">Reference proteome</keyword>
<proteinExistence type="predicted"/>
<accession>A0A498I402</accession>
<reference evidence="2 3" key="1">
    <citation type="submission" date="2018-10" db="EMBL/GenBank/DDBJ databases">
        <title>A high-quality apple genome assembly.</title>
        <authorList>
            <person name="Hu J."/>
        </authorList>
    </citation>
    <scope>NUCLEOTIDE SEQUENCE [LARGE SCALE GENOMIC DNA]</scope>
    <source>
        <strain evidence="3">cv. HFTH1</strain>
        <tissue evidence="2">Young leaf</tissue>
    </source>
</reference>
<evidence type="ECO:0000313" key="2">
    <source>
        <dbReference type="EMBL" id="RXH77920.1"/>
    </source>
</evidence>
<name>A0A498I402_MALDO</name>
<dbReference type="EMBL" id="RDQH01000340">
    <property type="protein sequence ID" value="RXH77920.1"/>
    <property type="molecule type" value="Genomic_DNA"/>
</dbReference>
<gene>
    <name evidence="2" type="ORF">DVH24_039891</name>
</gene>
<sequence length="444" mass="49444">MDSYLTRCSSSTHTLSVVECFLFQQHPFRNYYFIISRKMARCFQGWVFLLAALVLALSTPCSHAHLKHKKFKTKTGVYLSPKFVLEPGLSSSKYFYNVHFPKGHIALKSFNAEVIDEEGNSSPLHEVYLHHWIVERYYARIGYVEPEQQLPLQLSESDVIWLRNSGMCQNGALGQYFGLGSETRKTATDVPGHYGIEVGDGKGVPDGFEERWMLNVHAIDTRGVEDDLGCTECRCDMYNVSRDQSGQPLPAGYTGGLTCCPDGAKCRLKQGFDGEKKNHYLRYTVKWVDWSESVVPVKVYILDVTDRMNHSAPTGAKHNCLVEYDVEKSCNATNGCLDNKWAKITMPTGGHVIYGVAHQHRGGLGSTLHGEDGRVLCSSTPIYGKGKEAGNEAGYIVGMTTCYPWPGSVKIKDGETLTVVSNYESTQLHSGVMGLFYILVAETL</sequence>
<dbReference type="AlphaFoldDB" id="A0A498I402"/>